<dbReference type="GO" id="GO:0008986">
    <property type="term" value="F:pyruvate, water dikinase activity"/>
    <property type="evidence" value="ECO:0007669"/>
    <property type="project" value="InterPro"/>
</dbReference>
<dbReference type="SUPFAM" id="SSF51621">
    <property type="entry name" value="Phosphoenolpyruvate/pyruvate domain"/>
    <property type="match status" value="1"/>
</dbReference>
<dbReference type="PROSITE" id="PS00742">
    <property type="entry name" value="PEP_ENZYMES_2"/>
    <property type="match status" value="1"/>
</dbReference>
<evidence type="ECO:0000313" key="5">
    <source>
        <dbReference type="EMBL" id="GAG32338.1"/>
    </source>
</evidence>
<dbReference type="InterPro" id="IPR023151">
    <property type="entry name" value="PEP_util_CS"/>
</dbReference>
<dbReference type="Gene3D" id="3.20.20.60">
    <property type="entry name" value="Phosphoenolpyruvate-binding domains"/>
    <property type="match status" value="1"/>
</dbReference>
<feature type="domain" description="PEP-utilising enzyme C-terminal" evidence="4">
    <location>
        <begin position="87"/>
        <end position="238"/>
    </location>
</feature>
<gene>
    <name evidence="5" type="ORF">S01H1_73872</name>
</gene>
<sequence length="240" mass="27645">EFDSLVMRYGVLLDHRRKIENIKKSDLYHKDPFNREIVKLKKTLDVIREITAGYEDKEEFYVEKLAEGIATIAAGVWKILPNGELAECVVRLSDFKTNEYANLIGGWIYEGEENNPMLGFRGCSRYVHEEFQEAFILELKAIKKAREWGLVNIIPMLPFCRSPEEAKKIIEIMESEGLVRGQDGLKVYVMAEIPSNIICADIFCEYFDGFSIGSNDLTQLTYGVGRDNEKMIPLMNNYDY</sequence>
<dbReference type="Pfam" id="PF02896">
    <property type="entry name" value="PEP-utilizers_C"/>
    <property type="match status" value="1"/>
</dbReference>
<evidence type="ECO:0000256" key="1">
    <source>
        <dbReference type="ARBA" id="ARBA00007837"/>
    </source>
</evidence>
<evidence type="ECO:0000256" key="2">
    <source>
        <dbReference type="ARBA" id="ARBA00022741"/>
    </source>
</evidence>
<feature type="non-terminal residue" evidence="5">
    <location>
        <position position="1"/>
    </location>
</feature>
<dbReference type="InterPro" id="IPR000121">
    <property type="entry name" value="PEP_util_C"/>
</dbReference>
<evidence type="ECO:0000259" key="4">
    <source>
        <dbReference type="Pfam" id="PF02896"/>
    </source>
</evidence>
<comment type="similarity">
    <text evidence="1">Belongs to the PEP-utilizing enzyme family.</text>
</comment>
<dbReference type="PANTHER" id="PTHR43030">
    <property type="entry name" value="PHOSPHOENOLPYRUVATE SYNTHASE"/>
    <property type="match status" value="1"/>
</dbReference>
<comment type="caution">
    <text evidence="5">The sequence shown here is derived from an EMBL/GenBank/DDBJ whole genome shotgun (WGS) entry which is preliminary data.</text>
</comment>
<dbReference type="EMBL" id="BARS01049382">
    <property type="protein sequence ID" value="GAG32338.1"/>
    <property type="molecule type" value="Genomic_DNA"/>
</dbReference>
<dbReference type="PANTHER" id="PTHR43030:SF1">
    <property type="entry name" value="PHOSPHOENOLPYRUVATE SYNTHASE"/>
    <property type="match status" value="1"/>
</dbReference>
<dbReference type="InterPro" id="IPR006319">
    <property type="entry name" value="PEP_synth"/>
</dbReference>
<name>X0X6P6_9ZZZZ</name>
<dbReference type="InterPro" id="IPR040442">
    <property type="entry name" value="Pyrv_kinase-like_dom_sf"/>
</dbReference>
<keyword evidence="3" id="KW-0067">ATP-binding</keyword>
<accession>X0X6P6</accession>
<protein>
    <recommendedName>
        <fullName evidence="4">PEP-utilising enzyme C-terminal domain-containing protein</fullName>
    </recommendedName>
</protein>
<proteinExistence type="inferred from homology"/>
<dbReference type="AlphaFoldDB" id="X0X6P6"/>
<dbReference type="InterPro" id="IPR015813">
    <property type="entry name" value="Pyrv/PenolPyrv_kinase-like_dom"/>
</dbReference>
<keyword evidence="2" id="KW-0547">Nucleotide-binding</keyword>
<evidence type="ECO:0000256" key="3">
    <source>
        <dbReference type="ARBA" id="ARBA00022840"/>
    </source>
</evidence>
<organism evidence="5">
    <name type="scientific">marine sediment metagenome</name>
    <dbReference type="NCBI Taxonomy" id="412755"/>
    <lineage>
        <taxon>unclassified sequences</taxon>
        <taxon>metagenomes</taxon>
        <taxon>ecological metagenomes</taxon>
    </lineage>
</organism>
<feature type="non-terminal residue" evidence="5">
    <location>
        <position position="240"/>
    </location>
</feature>
<reference evidence="5" key="1">
    <citation type="journal article" date="2014" name="Front. Microbiol.">
        <title>High frequency of phylogenetically diverse reductive dehalogenase-homologous genes in deep subseafloor sedimentary metagenomes.</title>
        <authorList>
            <person name="Kawai M."/>
            <person name="Futagami T."/>
            <person name="Toyoda A."/>
            <person name="Takaki Y."/>
            <person name="Nishi S."/>
            <person name="Hori S."/>
            <person name="Arai W."/>
            <person name="Tsubouchi T."/>
            <person name="Morono Y."/>
            <person name="Uchiyama I."/>
            <person name="Ito T."/>
            <person name="Fujiyama A."/>
            <person name="Inagaki F."/>
            <person name="Takami H."/>
        </authorList>
    </citation>
    <scope>NUCLEOTIDE SEQUENCE</scope>
    <source>
        <strain evidence="5">Expedition CK06-06</strain>
    </source>
</reference>
<dbReference type="GO" id="GO:0005524">
    <property type="term" value="F:ATP binding"/>
    <property type="evidence" value="ECO:0007669"/>
    <property type="project" value="UniProtKB-KW"/>
</dbReference>